<gene>
    <name evidence="1" type="ORF">TOPH_08397</name>
</gene>
<comment type="caution">
    <text evidence="1">The sequence shown here is derived from an EMBL/GenBank/DDBJ whole genome shotgun (WGS) entry which is preliminary data.</text>
</comment>
<dbReference type="EMBL" id="LFRF01000045">
    <property type="protein sequence ID" value="KND86938.1"/>
    <property type="molecule type" value="Genomic_DNA"/>
</dbReference>
<keyword evidence="2" id="KW-1185">Reference proteome</keyword>
<dbReference type="OrthoDB" id="5088056at2759"/>
<protein>
    <submittedName>
        <fullName evidence="1">Uncharacterized protein</fullName>
    </submittedName>
</protein>
<accession>A0A0L0MYG3</accession>
<name>A0A0L0MYG3_TOLOC</name>
<evidence type="ECO:0000313" key="2">
    <source>
        <dbReference type="Proteomes" id="UP000036947"/>
    </source>
</evidence>
<organism evidence="1 2">
    <name type="scientific">Tolypocladium ophioglossoides (strain CBS 100239)</name>
    <name type="common">Snaketongue truffleclub</name>
    <name type="synonym">Elaphocordyceps ophioglossoides</name>
    <dbReference type="NCBI Taxonomy" id="1163406"/>
    <lineage>
        <taxon>Eukaryota</taxon>
        <taxon>Fungi</taxon>
        <taxon>Dikarya</taxon>
        <taxon>Ascomycota</taxon>
        <taxon>Pezizomycotina</taxon>
        <taxon>Sordariomycetes</taxon>
        <taxon>Hypocreomycetidae</taxon>
        <taxon>Hypocreales</taxon>
        <taxon>Ophiocordycipitaceae</taxon>
        <taxon>Tolypocladium</taxon>
    </lineage>
</organism>
<proteinExistence type="predicted"/>
<sequence length="161" mass="18527">MSERLPPVGPGQGSFSQFQLVVQDNRQLQPQPRNQRQEALKKLDECVPKNEDQWQEARRRHNFRTPEDVLRTVSALVKDGPLPSDLQRFIYVAVCCVDRYCGDKAKGYSNYRARVRAENLAEFTINNYMSLVLGIISLTDELYPTLRHRAFEAVLLFGKQG</sequence>
<dbReference type="Proteomes" id="UP000036947">
    <property type="component" value="Unassembled WGS sequence"/>
</dbReference>
<reference evidence="1 2" key="1">
    <citation type="journal article" date="2015" name="BMC Genomics">
        <title>The genome of the truffle-parasite Tolypocladium ophioglossoides and the evolution of antifungal peptaibiotics.</title>
        <authorList>
            <person name="Quandt C.A."/>
            <person name="Bushley K.E."/>
            <person name="Spatafora J.W."/>
        </authorList>
    </citation>
    <scope>NUCLEOTIDE SEQUENCE [LARGE SCALE GENOMIC DNA]</scope>
    <source>
        <strain evidence="1 2">CBS 100239</strain>
    </source>
</reference>
<evidence type="ECO:0000313" key="1">
    <source>
        <dbReference type="EMBL" id="KND86938.1"/>
    </source>
</evidence>
<dbReference type="AlphaFoldDB" id="A0A0L0MYG3"/>